<dbReference type="InterPro" id="IPR029044">
    <property type="entry name" value="Nucleotide-diphossugar_trans"/>
</dbReference>
<dbReference type="PANTHER" id="PTHR22916:SF3">
    <property type="entry name" value="UDP-GLCNAC:BETAGAL BETA-1,3-N-ACETYLGLUCOSAMINYLTRANSFERASE-LIKE PROTEIN 1"/>
    <property type="match status" value="1"/>
</dbReference>
<dbReference type="Gene3D" id="3.90.550.10">
    <property type="entry name" value="Spore Coat Polysaccharide Biosynthesis Protein SpsA, Chain A"/>
    <property type="match status" value="1"/>
</dbReference>
<keyword evidence="3" id="KW-1185">Reference proteome</keyword>
<dbReference type="PANTHER" id="PTHR22916">
    <property type="entry name" value="GLYCOSYLTRANSFERASE"/>
    <property type="match status" value="1"/>
</dbReference>
<sequence length="353" mass="41405">MSTPLVSVLMPCYNVESFVEEALSSIMNQSYKNLEIIVINDCSTDSTLSVIESLAAKDNRIKIINNEKNLKLIDTLNKGIEFCSGEYIARMDADDISFPERIAKQVAFLEEKKDFDVVSTQFYTFKTGHTKKNLYHNPEKYEDLRGYLLFRSGICHPAVMIRRTLFTEKRLKFEKEYLHVEDYALWVKAMYITKLANLSEPLLYYRIHDSQISVVNEQRQIDNKKKVFAIHCRELGLPHDNENLDIYASVAECLPLRSSLDYLDKCEGFMLNLIEQNRDNSICSSQYLERMLSLHWLRLCANSRLGLAAVKRCKESQLYIRDNYSKQDILILYIKCVFRMEYKKSFIYRLVFR</sequence>
<feature type="domain" description="Glycosyltransferase 2-like" evidence="1">
    <location>
        <begin position="7"/>
        <end position="165"/>
    </location>
</feature>
<dbReference type="GO" id="GO:0016758">
    <property type="term" value="F:hexosyltransferase activity"/>
    <property type="evidence" value="ECO:0007669"/>
    <property type="project" value="UniProtKB-ARBA"/>
</dbReference>
<name>A0A1M5AEQ4_9BACT</name>
<gene>
    <name evidence="2" type="ORF">SAMN05444362_10523</name>
</gene>
<dbReference type="AlphaFoldDB" id="A0A1M5AEQ4"/>
<evidence type="ECO:0000259" key="1">
    <source>
        <dbReference type="Pfam" id="PF00535"/>
    </source>
</evidence>
<dbReference type="RefSeq" id="WP_062184841.1">
    <property type="nucleotide sequence ID" value="NZ_BBXL01000032.1"/>
</dbReference>
<proteinExistence type="predicted"/>
<dbReference type="Pfam" id="PF00535">
    <property type="entry name" value="Glycos_transf_2"/>
    <property type="match status" value="1"/>
</dbReference>
<accession>A0A1M5AEQ4</accession>
<organism evidence="2 3">
    <name type="scientific">Dysgonomonas macrotermitis</name>
    <dbReference type="NCBI Taxonomy" id="1346286"/>
    <lineage>
        <taxon>Bacteria</taxon>
        <taxon>Pseudomonadati</taxon>
        <taxon>Bacteroidota</taxon>
        <taxon>Bacteroidia</taxon>
        <taxon>Bacteroidales</taxon>
        <taxon>Dysgonomonadaceae</taxon>
        <taxon>Dysgonomonas</taxon>
    </lineage>
</organism>
<dbReference type="EMBL" id="FQUC01000005">
    <property type="protein sequence ID" value="SHF28576.1"/>
    <property type="molecule type" value="Genomic_DNA"/>
</dbReference>
<dbReference type="InterPro" id="IPR001173">
    <property type="entry name" value="Glyco_trans_2-like"/>
</dbReference>
<dbReference type="STRING" id="1346286.SAMN05444362_10523"/>
<protein>
    <submittedName>
        <fullName evidence="2">Glycosyl transferase family 2</fullName>
    </submittedName>
</protein>
<dbReference type="SUPFAM" id="SSF53448">
    <property type="entry name" value="Nucleotide-diphospho-sugar transferases"/>
    <property type="match status" value="1"/>
</dbReference>
<dbReference type="Proteomes" id="UP000184480">
    <property type="component" value="Unassembled WGS sequence"/>
</dbReference>
<dbReference type="OrthoDB" id="9815829at2"/>
<keyword evidence="2" id="KW-0808">Transferase</keyword>
<evidence type="ECO:0000313" key="3">
    <source>
        <dbReference type="Proteomes" id="UP000184480"/>
    </source>
</evidence>
<evidence type="ECO:0000313" key="2">
    <source>
        <dbReference type="EMBL" id="SHF28576.1"/>
    </source>
</evidence>
<reference evidence="3" key="1">
    <citation type="submission" date="2016-11" db="EMBL/GenBank/DDBJ databases">
        <authorList>
            <person name="Varghese N."/>
            <person name="Submissions S."/>
        </authorList>
    </citation>
    <scope>NUCLEOTIDE SEQUENCE [LARGE SCALE GENOMIC DNA]</scope>
    <source>
        <strain evidence="3">DSM 27370</strain>
    </source>
</reference>